<dbReference type="AlphaFoldDB" id="A0A0E9UZ54"/>
<feature type="compositionally biased region" description="Polar residues" evidence="1">
    <location>
        <begin position="1"/>
        <end position="17"/>
    </location>
</feature>
<reference evidence="2" key="2">
    <citation type="journal article" date="2015" name="Fish Shellfish Immunol.">
        <title>Early steps in the European eel (Anguilla anguilla)-Vibrio vulnificus interaction in the gills: Role of the RtxA13 toxin.</title>
        <authorList>
            <person name="Callol A."/>
            <person name="Pajuelo D."/>
            <person name="Ebbesson L."/>
            <person name="Teles M."/>
            <person name="MacKenzie S."/>
            <person name="Amaro C."/>
        </authorList>
    </citation>
    <scope>NUCLEOTIDE SEQUENCE</scope>
</reference>
<dbReference type="EMBL" id="GBXM01037546">
    <property type="protein sequence ID" value="JAH71031.1"/>
    <property type="molecule type" value="Transcribed_RNA"/>
</dbReference>
<protein>
    <submittedName>
        <fullName evidence="2">Uncharacterized protein</fullName>
    </submittedName>
</protein>
<feature type="compositionally biased region" description="Basic residues" evidence="1">
    <location>
        <begin position="18"/>
        <end position="32"/>
    </location>
</feature>
<organism evidence="2">
    <name type="scientific">Anguilla anguilla</name>
    <name type="common">European freshwater eel</name>
    <name type="synonym">Muraena anguilla</name>
    <dbReference type="NCBI Taxonomy" id="7936"/>
    <lineage>
        <taxon>Eukaryota</taxon>
        <taxon>Metazoa</taxon>
        <taxon>Chordata</taxon>
        <taxon>Craniata</taxon>
        <taxon>Vertebrata</taxon>
        <taxon>Euteleostomi</taxon>
        <taxon>Actinopterygii</taxon>
        <taxon>Neopterygii</taxon>
        <taxon>Teleostei</taxon>
        <taxon>Anguilliformes</taxon>
        <taxon>Anguillidae</taxon>
        <taxon>Anguilla</taxon>
    </lineage>
</organism>
<reference evidence="2" key="1">
    <citation type="submission" date="2014-11" db="EMBL/GenBank/DDBJ databases">
        <authorList>
            <person name="Amaro Gonzalez C."/>
        </authorList>
    </citation>
    <scope>NUCLEOTIDE SEQUENCE</scope>
</reference>
<evidence type="ECO:0000256" key="1">
    <source>
        <dbReference type="SAM" id="MobiDB-lite"/>
    </source>
</evidence>
<evidence type="ECO:0000313" key="2">
    <source>
        <dbReference type="EMBL" id="JAH71031.1"/>
    </source>
</evidence>
<name>A0A0E9UZ54_ANGAN</name>
<sequence>MLSSPTAKQTTRANQKYNKIKTGPHTKGRSRTHTIEPIIPY</sequence>
<accession>A0A0E9UZ54</accession>
<feature type="region of interest" description="Disordered" evidence="1">
    <location>
        <begin position="1"/>
        <end position="41"/>
    </location>
</feature>
<proteinExistence type="predicted"/>